<name>A0A453GG52_AEGTS</name>
<proteinExistence type="predicted"/>
<feature type="region of interest" description="Disordered" evidence="1">
    <location>
        <begin position="203"/>
        <end position="240"/>
    </location>
</feature>
<accession>A0A453GG52</accession>
<dbReference type="Gramene" id="AET3Gv20997800.1">
    <property type="protein sequence ID" value="AET3Gv20997800.1"/>
    <property type="gene ID" value="AET3Gv20997800"/>
</dbReference>
<keyword evidence="3" id="KW-1185">Reference proteome</keyword>
<evidence type="ECO:0000313" key="3">
    <source>
        <dbReference type="Proteomes" id="UP000015105"/>
    </source>
</evidence>
<organism evidence="2 3">
    <name type="scientific">Aegilops tauschii subsp. strangulata</name>
    <name type="common">Goatgrass</name>
    <dbReference type="NCBI Taxonomy" id="200361"/>
    <lineage>
        <taxon>Eukaryota</taxon>
        <taxon>Viridiplantae</taxon>
        <taxon>Streptophyta</taxon>
        <taxon>Embryophyta</taxon>
        <taxon>Tracheophyta</taxon>
        <taxon>Spermatophyta</taxon>
        <taxon>Magnoliopsida</taxon>
        <taxon>Liliopsida</taxon>
        <taxon>Poales</taxon>
        <taxon>Poaceae</taxon>
        <taxon>BOP clade</taxon>
        <taxon>Pooideae</taxon>
        <taxon>Triticodae</taxon>
        <taxon>Triticeae</taxon>
        <taxon>Triticinae</taxon>
        <taxon>Aegilops</taxon>
    </lineage>
</organism>
<reference evidence="2" key="3">
    <citation type="journal article" date="2017" name="Nature">
        <title>Genome sequence of the progenitor of the wheat D genome Aegilops tauschii.</title>
        <authorList>
            <person name="Luo M.C."/>
            <person name="Gu Y.Q."/>
            <person name="Puiu D."/>
            <person name="Wang H."/>
            <person name="Twardziok S.O."/>
            <person name="Deal K.R."/>
            <person name="Huo N."/>
            <person name="Zhu T."/>
            <person name="Wang L."/>
            <person name="Wang Y."/>
            <person name="McGuire P.E."/>
            <person name="Liu S."/>
            <person name="Long H."/>
            <person name="Ramasamy R.K."/>
            <person name="Rodriguez J.C."/>
            <person name="Van S.L."/>
            <person name="Yuan L."/>
            <person name="Wang Z."/>
            <person name="Xia Z."/>
            <person name="Xiao L."/>
            <person name="Anderson O.D."/>
            <person name="Ouyang S."/>
            <person name="Liang Y."/>
            <person name="Zimin A.V."/>
            <person name="Pertea G."/>
            <person name="Qi P."/>
            <person name="Bennetzen J.L."/>
            <person name="Dai X."/>
            <person name="Dawson M.W."/>
            <person name="Muller H.G."/>
            <person name="Kugler K."/>
            <person name="Rivarola-Duarte L."/>
            <person name="Spannagl M."/>
            <person name="Mayer K.F.X."/>
            <person name="Lu F.H."/>
            <person name="Bevan M.W."/>
            <person name="Leroy P."/>
            <person name="Li P."/>
            <person name="You F.M."/>
            <person name="Sun Q."/>
            <person name="Liu Z."/>
            <person name="Lyons E."/>
            <person name="Wicker T."/>
            <person name="Salzberg S.L."/>
            <person name="Devos K.M."/>
            <person name="Dvorak J."/>
        </authorList>
    </citation>
    <scope>NUCLEOTIDE SEQUENCE [LARGE SCALE GENOMIC DNA]</scope>
    <source>
        <strain evidence="2">cv. AL8/78</strain>
    </source>
</reference>
<protein>
    <submittedName>
        <fullName evidence="2">Uncharacterized protein</fullName>
    </submittedName>
</protein>
<reference evidence="3" key="2">
    <citation type="journal article" date="2017" name="Nat. Plants">
        <title>The Aegilops tauschii genome reveals multiple impacts of transposons.</title>
        <authorList>
            <person name="Zhao G."/>
            <person name="Zou C."/>
            <person name="Li K."/>
            <person name="Wang K."/>
            <person name="Li T."/>
            <person name="Gao L."/>
            <person name="Zhang X."/>
            <person name="Wang H."/>
            <person name="Yang Z."/>
            <person name="Liu X."/>
            <person name="Jiang W."/>
            <person name="Mao L."/>
            <person name="Kong X."/>
            <person name="Jiao Y."/>
            <person name="Jia J."/>
        </authorList>
    </citation>
    <scope>NUCLEOTIDE SEQUENCE [LARGE SCALE GENOMIC DNA]</scope>
    <source>
        <strain evidence="3">cv. AL8/78</strain>
    </source>
</reference>
<dbReference type="EnsemblPlants" id="AET3Gv20997800.1">
    <property type="protein sequence ID" value="AET3Gv20997800.1"/>
    <property type="gene ID" value="AET3Gv20997800"/>
</dbReference>
<dbReference type="Proteomes" id="UP000015105">
    <property type="component" value="Chromosome 3D"/>
</dbReference>
<reference evidence="3" key="1">
    <citation type="journal article" date="2014" name="Science">
        <title>Ancient hybridizations among the ancestral genomes of bread wheat.</title>
        <authorList>
            <consortium name="International Wheat Genome Sequencing Consortium,"/>
            <person name="Marcussen T."/>
            <person name="Sandve S.R."/>
            <person name="Heier L."/>
            <person name="Spannagl M."/>
            <person name="Pfeifer M."/>
            <person name="Jakobsen K.S."/>
            <person name="Wulff B.B."/>
            <person name="Steuernagel B."/>
            <person name="Mayer K.F."/>
            <person name="Olsen O.A."/>
        </authorList>
    </citation>
    <scope>NUCLEOTIDE SEQUENCE [LARGE SCALE GENOMIC DNA]</scope>
    <source>
        <strain evidence="3">cv. AL8/78</strain>
    </source>
</reference>
<evidence type="ECO:0000256" key="1">
    <source>
        <dbReference type="SAM" id="MobiDB-lite"/>
    </source>
</evidence>
<sequence length="306" mass="32827">HVPPSVLFPPACSLCRSRLFGKPQPFSPLLSKNSPPAMAMARQVSKKDLEVVLTQAMMAAKNVRAQRDRLLELHRRLQRHKAAAPAPAPADADANARLGELGSDVIKVYYLGLEAGAKMLGSCVEIAVESNAIAAINIAFALMPDEQLYYALLAQRLPPRPTTQAHAFARLEAALLAVKMLEEHHLPRCVECLVGGQAPVPGKPAPDAADADAEGLAKADRPGATAKKSSKPRHAPSGDVHKALDYLRRANKITNLAVKHIDHAVTVLSRFADPEEVARLTELTDKHAYLGVEISQPTTSADPSAD</sequence>
<evidence type="ECO:0000313" key="2">
    <source>
        <dbReference type="EnsemblPlants" id="AET3Gv20997800.1"/>
    </source>
</evidence>
<dbReference type="AlphaFoldDB" id="A0A453GG52"/>
<reference evidence="2" key="5">
    <citation type="journal article" date="2021" name="G3 (Bethesda)">
        <title>Aegilops tauschii genome assembly Aet v5.0 features greater sequence contiguity and improved annotation.</title>
        <authorList>
            <person name="Wang L."/>
            <person name="Zhu T."/>
            <person name="Rodriguez J.C."/>
            <person name="Deal K.R."/>
            <person name="Dubcovsky J."/>
            <person name="McGuire P.E."/>
            <person name="Lux T."/>
            <person name="Spannagl M."/>
            <person name="Mayer K.F.X."/>
            <person name="Baldrich P."/>
            <person name="Meyers B.C."/>
            <person name="Huo N."/>
            <person name="Gu Y.Q."/>
            <person name="Zhou H."/>
            <person name="Devos K.M."/>
            <person name="Bennetzen J.L."/>
            <person name="Unver T."/>
            <person name="Budak H."/>
            <person name="Gulick P.J."/>
            <person name="Galiba G."/>
            <person name="Kalapos B."/>
            <person name="Nelson D.R."/>
            <person name="Li P."/>
            <person name="You F.M."/>
            <person name="Luo M.C."/>
            <person name="Dvorak J."/>
        </authorList>
    </citation>
    <scope>NUCLEOTIDE SEQUENCE [LARGE SCALE GENOMIC DNA]</scope>
    <source>
        <strain evidence="2">cv. AL8/78</strain>
    </source>
</reference>
<reference evidence="2" key="4">
    <citation type="submission" date="2019-03" db="UniProtKB">
        <authorList>
            <consortium name="EnsemblPlants"/>
        </authorList>
    </citation>
    <scope>IDENTIFICATION</scope>
</reference>